<dbReference type="SUPFAM" id="SSF53850">
    <property type="entry name" value="Periplasmic binding protein-like II"/>
    <property type="match status" value="1"/>
</dbReference>
<gene>
    <name evidence="8" type="ORF">VIN30_09030</name>
</gene>
<proteinExistence type="inferred from homology"/>
<dbReference type="PROSITE" id="PS01039">
    <property type="entry name" value="SBP_BACTERIAL_3"/>
    <property type="match status" value="1"/>
</dbReference>
<evidence type="ECO:0000256" key="5">
    <source>
        <dbReference type="SAM" id="MobiDB-lite"/>
    </source>
</evidence>
<dbReference type="Proteomes" id="UP001349994">
    <property type="component" value="Unassembled WGS sequence"/>
</dbReference>
<reference evidence="8 9" key="1">
    <citation type="submission" date="2024-01" db="EMBL/GenBank/DDBJ databases">
        <title>novel species in genus Adlercreutzia.</title>
        <authorList>
            <person name="Liu X."/>
        </authorList>
    </citation>
    <scope>NUCLEOTIDE SEQUENCE [LARGE SCALE GENOMIC DNA]</scope>
    <source>
        <strain evidence="8 9">R7</strain>
    </source>
</reference>
<dbReference type="InterPro" id="IPR001320">
    <property type="entry name" value="Iontro_rcpt_C"/>
</dbReference>
<evidence type="ECO:0000256" key="3">
    <source>
        <dbReference type="ARBA" id="ARBA00022729"/>
    </source>
</evidence>
<dbReference type="RefSeq" id="WP_338210996.1">
    <property type="nucleotide sequence ID" value="NZ_JAYMFF010000018.1"/>
</dbReference>
<dbReference type="PROSITE" id="PS51318">
    <property type="entry name" value="TAT"/>
    <property type="match status" value="1"/>
</dbReference>
<dbReference type="InterPro" id="IPR018313">
    <property type="entry name" value="SBP_3_CS"/>
</dbReference>
<dbReference type="PANTHER" id="PTHR30085">
    <property type="entry name" value="AMINO ACID ABC TRANSPORTER PERMEASE"/>
    <property type="match status" value="1"/>
</dbReference>
<name>A0ABU6IJJ4_9ACTN</name>
<dbReference type="PANTHER" id="PTHR30085:SF6">
    <property type="entry name" value="ABC TRANSPORTER GLUTAMINE-BINDING PROTEIN GLNH"/>
    <property type="match status" value="1"/>
</dbReference>
<dbReference type="SMART" id="SM00079">
    <property type="entry name" value="PBPe"/>
    <property type="match status" value="1"/>
</dbReference>
<keyword evidence="3" id="KW-0732">Signal</keyword>
<keyword evidence="9" id="KW-1185">Reference proteome</keyword>
<dbReference type="InterPro" id="IPR001638">
    <property type="entry name" value="Solute-binding_3/MltF_N"/>
</dbReference>
<dbReference type="SMART" id="SM00062">
    <property type="entry name" value="PBPb"/>
    <property type="match status" value="1"/>
</dbReference>
<accession>A0ABU6IJJ4</accession>
<dbReference type="Gene3D" id="3.40.190.10">
    <property type="entry name" value="Periplasmic binding protein-like II"/>
    <property type="match status" value="2"/>
</dbReference>
<keyword evidence="2" id="KW-0813">Transport</keyword>
<feature type="compositionally biased region" description="Low complexity" evidence="5">
    <location>
        <begin position="303"/>
        <end position="335"/>
    </location>
</feature>
<feature type="region of interest" description="Disordered" evidence="5">
    <location>
        <begin position="277"/>
        <end position="342"/>
    </location>
</feature>
<dbReference type="InterPro" id="IPR051455">
    <property type="entry name" value="Bact_solute-bind_prot3"/>
</dbReference>
<evidence type="ECO:0000256" key="1">
    <source>
        <dbReference type="ARBA" id="ARBA00010333"/>
    </source>
</evidence>
<comment type="caution">
    <text evidence="8">The sequence shown here is derived from an EMBL/GenBank/DDBJ whole genome shotgun (WGS) entry which is preliminary data.</text>
</comment>
<evidence type="ECO:0000313" key="8">
    <source>
        <dbReference type="EMBL" id="MEC4176587.1"/>
    </source>
</evidence>
<feature type="domain" description="Ionotropic glutamate receptor C-terminal" evidence="7">
    <location>
        <begin position="51"/>
        <end position="273"/>
    </location>
</feature>
<evidence type="ECO:0000256" key="2">
    <source>
        <dbReference type="ARBA" id="ARBA00022448"/>
    </source>
</evidence>
<dbReference type="Pfam" id="PF00497">
    <property type="entry name" value="SBP_bac_3"/>
    <property type="match status" value="1"/>
</dbReference>
<sequence length="342" mass="34695">MERASSSVFPDAQSAQLLTRRAFVRALGVAAGAVALGAALPLSGCAPAGDVLRVGTKVDVPGFGFQNPETGNVEGLEVDVARELAARIKGDENALELVGVNATTRGAMLDNGALDAALATFTITEDRRRSYDFSRPYYIDYIGVLVKKDAGFADLADLDGKTVGVALSATTKDKLREAADAIGITLKFAEYATYPEIKIALVVGRVDAFSVDRSILLGYQDDTTQLLDTQFAPQEYGVATAKGSALTAPIDEAIAAMEADGTLAALKERWGLSLTTEADVEAERGDGGSGLGAGDPADDADAVDAAGDATAAGDGAGMASSGADATAAGDPTAAAPGGGGVR</sequence>
<evidence type="ECO:0000259" key="6">
    <source>
        <dbReference type="SMART" id="SM00062"/>
    </source>
</evidence>
<evidence type="ECO:0000259" key="7">
    <source>
        <dbReference type="SMART" id="SM00079"/>
    </source>
</evidence>
<comment type="similarity">
    <text evidence="1 4">Belongs to the bacterial solute-binding protein 3 family.</text>
</comment>
<evidence type="ECO:0000313" key="9">
    <source>
        <dbReference type="Proteomes" id="UP001349994"/>
    </source>
</evidence>
<organism evidence="8 9">
    <name type="scientific">Adlercreutzia wanghongyangiae</name>
    <dbReference type="NCBI Taxonomy" id="3111451"/>
    <lineage>
        <taxon>Bacteria</taxon>
        <taxon>Bacillati</taxon>
        <taxon>Actinomycetota</taxon>
        <taxon>Coriobacteriia</taxon>
        <taxon>Eggerthellales</taxon>
        <taxon>Eggerthellaceae</taxon>
        <taxon>Adlercreutzia</taxon>
    </lineage>
</organism>
<protein>
    <submittedName>
        <fullName evidence="8">Transporter substrate-binding domain-containing protein</fullName>
    </submittedName>
</protein>
<evidence type="ECO:0000256" key="4">
    <source>
        <dbReference type="RuleBase" id="RU003744"/>
    </source>
</evidence>
<feature type="domain" description="Solute-binding protein family 3/N-terminal" evidence="6">
    <location>
        <begin position="51"/>
        <end position="274"/>
    </location>
</feature>
<dbReference type="InterPro" id="IPR006311">
    <property type="entry name" value="TAT_signal"/>
</dbReference>
<dbReference type="EMBL" id="JAYMFF010000018">
    <property type="protein sequence ID" value="MEC4176587.1"/>
    <property type="molecule type" value="Genomic_DNA"/>
</dbReference>